<dbReference type="VEuPathDB" id="MicrosporidiaDB:EROM_081190"/>
<evidence type="ECO:0000256" key="2">
    <source>
        <dbReference type="ARBA" id="ARBA00022737"/>
    </source>
</evidence>
<evidence type="ECO:0000313" key="7">
    <source>
        <dbReference type="Proteomes" id="UP000010094"/>
    </source>
</evidence>
<dbReference type="InterPro" id="IPR036427">
    <property type="entry name" value="Bromodomain-like_sf"/>
</dbReference>
<dbReference type="HOGENOM" id="CLU_314968_0_0_1"/>
<keyword evidence="1 4" id="KW-0853">WD repeat</keyword>
<sequence>MTDVKAFEAFYEHLRSQGKGDPELRSEELEKAVREMLRKAKIVNFEEYIRSYKYRRRMMSRLQETMVYGKGDSMLYASKEMFRSSMELLGHSGQVDRICFDQGNRFFMSGGSDGMIKLWDVYSGLLVHSFIGHRNFVSDLCISSDGKILVSCDSHGLLSAWSLERFEVLFQLELGCEIIFTEFFDTGDGSAYNLIVVLSRGIIKTYKFEGGRVVFESENLCLLDEAIKGLCFTDGGRFLLCSGWWPFLVVFDTQGFDGCIVLETNGMPVNTICGAKKGLKIAAACDTQVFQWTFFTEGNPGMGNFKRRTKDTSLQGHWKRSIIKIDISEGELVERICYLRDNFLVCICTDLKIRIYAGTELRCIIDTPEMGIAYPHPLENVFALCGSNLRMYSMEGLIYEEMLSFGINDAQFSNDGEFFVFGDERGVVRVISMNFLPKPPKEQFFLSDLDHLNSTEWNGVVRCMKESTYESDRRRNEDWYQVEYVVTGKQSSCIGVEDLGSKHFMKDLINLESFRRKYMNVPLPGESQTVEQATISEDSSSLVEDTESELSEESVDYTSDEEMSEKSIETPPLRRFLIDSDESSGNIPVLRRNAHDGEDGGLSPIGMARRLRRHNRTRADSEEDRTDALDLGRRGTIDRTILSHYERLEGASDRRKDELGESSDDRYMGGLVEGLGYNEQELRQYVQSWLSSPSMGPQPGDDVYLDSEGLREFQLFDGRKKFEGPTGVCSGYYEVRSLEAVKYNPPFLKVVLCLGEESFSIRYYRYPGSSPVLLLKEQMSVSAGDFISFALNGIISRGKVSGVRGVHLAVDSGGSSVLVERSDVLVPRILFPSNVKMEILKMIRQNRMHRGLYVTLRRESNGSYYENVASTVNLGVIEEKIQNDLYRTVGGLEFDLDIAISNSMYLGPVLHGHCQQVVNGIRMIVRNI</sequence>
<dbReference type="Proteomes" id="UP000010094">
    <property type="component" value="Chromosome VIII"/>
</dbReference>
<dbReference type="PROSITE" id="PS50294">
    <property type="entry name" value="WD_REPEATS_REGION"/>
    <property type="match status" value="1"/>
</dbReference>
<feature type="repeat" description="WD" evidence="4">
    <location>
        <begin position="88"/>
        <end position="129"/>
    </location>
</feature>
<gene>
    <name evidence="6" type="ordered locus">EROM_081190</name>
</gene>
<dbReference type="InterPro" id="IPR036322">
    <property type="entry name" value="WD40_repeat_dom_sf"/>
</dbReference>
<feature type="compositionally biased region" description="Polar residues" evidence="5">
    <location>
        <begin position="526"/>
        <end position="543"/>
    </location>
</feature>
<dbReference type="AlphaFoldDB" id="I7AFM1"/>
<proteinExistence type="predicted"/>
<accession>I7AFM1</accession>
<evidence type="ECO:0000256" key="5">
    <source>
        <dbReference type="SAM" id="MobiDB-lite"/>
    </source>
</evidence>
<keyword evidence="2" id="KW-0677">Repeat</keyword>
<dbReference type="KEGG" id="ero:EROM_081190"/>
<dbReference type="GO" id="GO:0006325">
    <property type="term" value="P:chromatin organization"/>
    <property type="evidence" value="ECO:0007669"/>
    <property type="project" value="UniProtKB-ARBA"/>
</dbReference>
<keyword evidence="7" id="KW-1185">Reference proteome</keyword>
<feature type="compositionally biased region" description="Acidic residues" evidence="5">
    <location>
        <begin position="544"/>
        <end position="563"/>
    </location>
</feature>
<reference evidence="6 7" key="1">
    <citation type="journal article" date="2012" name="Proc. Natl. Acad. Sci. U.S.A.">
        <title>Gain and loss of multiple functionally related, horizontally transferred genes in the reduced genomes of two microsporidian parasites.</title>
        <authorList>
            <person name="Pombert J.-F."/>
            <person name="Selman M."/>
            <person name="Burki F."/>
            <person name="Bardell F.T."/>
            <person name="Farinelli L."/>
            <person name="Solter L.F."/>
            <person name="Whitman D.W."/>
            <person name="Weiss L.M."/>
            <person name="Corradi N."/>
            <person name="Keeling P.J."/>
        </authorList>
    </citation>
    <scope>NUCLEOTIDE SEQUENCE [LARGE SCALE GENOMIC DNA]</scope>
    <source>
        <strain evidence="6 7">SJ-2008</strain>
    </source>
</reference>
<feature type="repeat" description="WD" evidence="4">
    <location>
        <begin position="130"/>
        <end position="171"/>
    </location>
</feature>
<dbReference type="Gene3D" id="2.130.10.10">
    <property type="entry name" value="YVTN repeat-like/Quinoprotein amine dehydrogenase"/>
    <property type="match status" value="2"/>
</dbReference>
<dbReference type="PROSITE" id="PS50082">
    <property type="entry name" value="WD_REPEATS_2"/>
    <property type="match status" value="2"/>
</dbReference>
<dbReference type="SMART" id="SM00320">
    <property type="entry name" value="WD40"/>
    <property type="match status" value="4"/>
</dbReference>
<organism evidence="6 7">
    <name type="scientific">Encephalitozoon romaleae (strain SJ-2008)</name>
    <name type="common">Microsporidian parasite</name>
    <dbReference type="NCBI Taxonomy" id="1178016"/>
    <lineage>
        <taxon>Eukaryota</taxon>
        <taxon>Fungi</taxon>
        <taxon>Fungi incertae sedis</taxon>
        <taxon>Microsporidia</taxon>
        <taxon>Unikaryonidae</taxon>
        <taxon>Encephalitozoon</taxon>
    </lineage>
</organism>
<dbReference type="OrthoDB" id="538223at2759"/>
<dbReference type="RefSeq" id="XP_009265032.1">
    <property type="nucleotide sequence ID" value="XM_009266757.1"/>
</dbReference>
<dbReference type="EMBL" id="CP003525">
    <property type="protein sequence ID" value="AFN83535.1"/>
    <property type="molecule type" value="Genomic_DNA"/>
</dbReference>
<keyword evidence="3" id="KW-0103">Bromodomain</keyword>
<dbReference type="PANTHER" id="PTHR44019">
    <property type="entry name" value="WD REPEAT-CONTAINING PROTEIN 55"/>
    <property type="match status" value="1"/>
</dbReference>
<protein>
    <submittedName>
        <fullName evidence="6">WD40 domain-containing protein</fullName>
    </submittedName>
</protein>
<dbReference type="Pfam" id="PF00400">
    <property type="entry name" value="WD40"/>
    <property type="match status" value="2"/>
</dbReference>
<feature type="region of interest" description="Disordered" evidence="5">
    <location>
        <begin position="525"/>
        <end position="568"/>
    </location>
</feature>
<evidence type="ECO:0000256" key="1">
    <source>
        <dbReference type="ARBA" id="ARBA00022574"/>
    </source>
</evidence>
<evidence type="ECO:0000313" key="6">
    <source>
        <dbReference type="EMBL" id="AFN83535.1"/>
    </source>
</evidence>
<dbReference type="SUPFAM" id="SSF50978">
    <property type="entry name" value="WD40 repeat-like"/>
    <property type="match status" value="1"/>
</dbReference>
<name>I7AFM1_ENCRO</name>
<evidence type="ECO:0000256" key="4">
    <source>
        <dbReference type="PROSITE-ProRule" id="PRU00221"/>
    </source>
</evidence>
<dbReference type="InterPro" id="IPR001680">
    <property type="entry name" value="WD40_rpt"/>
</dbReference>
<dbReference type="InterPro" id="IPR015943">
    <property type="entry name" value="WD40/YVTN_repeat-like_dom_sf"/>
</dbReference>
<dbReference type="SUPFAM" id="SSF47370">
    <property type="entry name" value="Bromodomain"/>
    <property type="match status" value="1"/>
</dbReference>
<dbReference type="GeneID" id="20521854"/>
<dbReference type="InterPro" id="IPR050505">
    <property type="entry name" value="WDR55/POC1"/>
</dbReference>
<evidence type="ECO:0000256" key="3">
    <source>
        <dbReference type="ARBA" id="ARBA00023117"/>
    </source>
</evidence>
<dbReference type="PANTHER" id="PTHR44019:SF8">
    <property type="entry name" value="POC1 CENTRIOLAR PROTEIN HOMOLOG"/>
    <property type="match status" value="1"/>
</dbReference>